<evidence type="ECO:0000256" key="1">
    <source>
        <dbReference type="ARBA" id="ARBA00004635"/>
    </source>
</evidence>
<keyword evidence="11" id="KW-1185">Reference proteome</keyword>
<keyword evidence="5" id="KW-0472">Membrane</keyword>
<comment type="subcellular location">
    <subcellularLocation>
        <location evidence="1">Membrane</location>
        <topology evidence="1">Lipid-anchor</topology>
    </subcellularLocation>
</comment>
<evidence type="ECO:0000256" key="6">
    <source>
        <dbReference type="ARBA" id="ARBA00023139"/>
    </source>
</evidence>
<dbReference type="NCBIfam" id="TIGR02887">
    <property type="entry name" value="spore_ger_x_C"/>
    <property type="match status" value="1"/>
</dbReference>
<keyword evidence="7" id="KW-0449">Lipoprotein</keyword>
<dbReference type="RefSeq" id="WP_161746764.1">
    <property type="nucleotide sequence ID" value="NZ_JAAAMV010000031.1"/>
</dbReference>
<evidence type="ECO:0000256" key="5">
    <source>
        <dbReference type="ARBA" id="ARBA00023136"/>
    </source>
</evidence>
<dbReference type="Gene3D" id="3.30.300.210">
    <property type="entry name" value="Nutrient germinant receptor protein C, domain 3"/>
    <property type="match status" value="1"/>
</dbReference>
<evidence type="ECO:0000256" key="4">
    <source>
        <dbReference type="ARBA" id="ARBA00022729"/>
    </source>
</evidence>
<evidence type="ECO:0000256" key="2">
    <source>
        <dbReference type="ARBA" id="ARBA00007886"/>
    </source>
</evidence>
<feature type="domain" description="Spore germination GerAC-like C-terminal" evidence="8">
    <location>
        <begin position="215"/>
        <end position="379"/>
    </location>
</feature>
<evidence type="ECO:0000256" key="7">
    <source>
        <dbReference type="ARBA" id="ARBA00023288"/>
    </source>
</evidence>
<comment type="caution">
    <text evidence="10">The sequence shown here is derived from an EMBL/GenBank/DDBJ whole genome shotgun (WGS) entry which is preliminary data.</text>
</comment>
<sequence length="393" mass="44492">MLSMILLVPLAGCWDRQELNEMSIVAGLGIDRVGDAYHISVQIVNPAEVSPKSSYGSKLAPVVTLEQDGKTLPDALGRLTVLTPRRLQFSHLRMVVFGESTAREGLRKPLDYLSRYAEMRNDFFLVVAKNRRASDILKMYSSMDPIPANNLFTKLRNSDEQWAATSKMTLNELLIATETEGMSAFMTGIEIVGDPGNANEKNHQEISPSSNLEYSGTAIFKRDRMVGWLDENGTKALNYVHDSIKWTVGYLGCPDKGRASVELFNIHSKIKIRGKSKGDLAVHVYLTMEQDISDVECDLDMMNEATMKWFDRQTDAKVRRIVQNTVANTKKNLRIDVFGFGQQVHRQHPKIWHRIKDWNATYLDVPVHVHVRTNTRRIGTTQQPVTRQTEKGE</sequence>
<dbReference type="Pfam" id="PF25198">
    <property type="entry name" value="Spore_GerAC_N"/>
    <property type="match status" value="1"/>
</dbReference>
<evidence type="ECO:0000259" key="8">
    <source>
        <dbReference type="Pfam" id="PF05504"/>
    </source>
</evidence>
<evidence type="ECO:0000259" key="9">
    <source>
        <dbReference type="Pfam" id="PF25198"/>
    </source>
</evidence>
<protein>
    <submittedName>
        <fullName evidence="10">Ger(X)C family spore germination protein</fullName>
    </submittedName>
</protein>
<keyword evidence="3" id="KW-0309">Germination</keyword>
<dbReference type="EMBL" id="JAAAMV010000031">
    <property type="protein sequence ID" value="NBD27740.1"/>
    <property type="molecule type" value="Genomic_DNA"/>
</dbReference>
<evidence type="ECO:0000313" key="11">
    <source>
        <dbReference type="Proteomes" id="UP000665561"/>
    </source>
</evidence>
<dbReference type="Proteomes" id="UP000665561">
    <property type="component" value="Unassembled WGS sequence"/>
</dbReference>
<reference evidence="10 11" key="1">
    <citation type="submission" date="2020-01" db="EMBL/GenBank/DDBJ databases">
        <title>Paenibacillus soybeanensis sp. nov. isolated from the nodules of soybean (Glycine max(L.) Merr).</title>
        <authorList>
            <person name="Wang H."/>
        </authorList>
    </citation>
    <scope>NUCLEOTIDE SEQUENCE [LARGE SCALE GENOMIC DNA]</scope>
    <source>
        <strain evidence="10 11">T1</strain>
    </source>
</reference>
<comment type="similarity">
    <text evidence="2">Belongs to the GerABKC lipoprotein family.</text>
</comment>
<dbReference type="InterPro" id="IPR046953">
    <property type="entry name" value="Spore_GerAC-like_C"/>
</dbReference>
<organism evidence="10 11">
    <name type="scientific">Paenibacillus glycinis</name>
    <dbReference type="NCBI Taxonomy" id="2697035"/>
    <lineage>
        <taxon>Bacteria</taxon>
        <taxon>Bacillati</taxon>
        <taxon>Bacillota</taxon>
        <taxon>Bacilli</taxon>
        <taxon>Bacillales</taxon>
        <taxon>Paenibacillaceae</taxon>
        <taxon>Paenibacillus</taxon>
    </lineage>
</organism>
<evidence type="ECO:0000313" key="10">
    <source>
        <dbReference type="EMBL" id="NBD27740.1"/>
    </source>
</evidence>
<dbReference type="InterPro" id="IPR038501">
    <property type="entry name" value="Spore_GerAC_C_sf"/>
</dbReference>
<dbReference type="PANTHER" id="PTHR35789:SF1">
    <property type="entry name" value="SPORE GERMINATION PROTEIN B3"/>
    <property type="match status" value="1"/>
</dbReference>
<keyword evidence="6" id="KW-0564">Palmitate</keyword>
<evidence type="ECO:0000256" key="3">
    <source>
        <dbReference type="ARBA" id="ARBA00022544"/>
    </source>
</evidence>
<accession>A0ABW9XYE4</accession>
<proteinExistence type="inferred from homology"/>
<dbReference type="PANTHER" id="PTHR35789">
    <property type="entry name" value="SPORE GERMINATION PROTEIN B3"/>
    <property type="match status" value="1"/>
</dbReference>
<gene>
    <name evidence="10" type="ORF">GT019_28040</name>
</gene>
<keyword evidence="4" id="KW-0732">Signal</keyword>
<dbReference type="Pfam" id="PF05504">
    <property type="entry name" value="Spore_GerAC"/>
    <property type="match status" value="1"/>
</dbReference>
<name>A0ABW9XYE4_9BACL</name>
<feature type="domain" description="Spore germination protein N-terminal" evidence="9">
    <location>
        <begin position="15"/>
        <end position="190"/>
    </location>
</feature>
<dbReference type="InterPro" id="IPR057336">
    <property type="entry name" value="GerAC_N"/>
</dbReference>
<dbReference type="InterPro" id="IPR008844">
    <property type="entry name" value="Spore_GerAC-like"/>
</dbReference>